<reference evidence="9" key="1">
    <citation type="submission" date="2018-11" db="EMBL/GenBank/DDBJ databases">
        <authorList>
            <person name="Alioto T."/>
            <person name="Alioto T."/>
        </authorList>
    </citation>
    <scope>NUCLEOTIDE SEQUENCE</scope>
</reference>
<dbReference type="PROSITE" id="PS50089">
    <property type="entry name" value="ZF_RING_2"/>
    <property type="match status" value="1"/>
</dbReference>
<dbReference type="FunFam" id="1.10.1170.10:FF:000002">
    <property type="entry name" value="Baculoviral IAP repeat containing 7"/>
    <property type="match status" value="1"/>
</dbReference>
<dbReference type="PROSITE" id="PS50143">
    <property type="entry name" value="BIR_REPEAT_2"/>
    <property type="match status" value="2"/>
</dbReference>
<dbReference type="GO" id="GO:0005634">
    <property type="term" value="C:nucleus"/>
    <property type="evidence" value="ECO:0007669"/>
    <property type="project" value="TreeGrafter"/>
</dbReference>
<proteinExistence type="inferred from homology"/>
<keyword evidence="3" id="KW-0479">Metal-binding</keyword>
<protein>
    <submittedName>
        <fullName evidence="9">Baculoviral IAP repeat-containing protein 7/8</fullName>
    </submittedName>
</protein>
<dbReference type="FunFam" id="1.10.1170.10:FF:000003">
    <property type="entry name" value="E3 ubiquitin-protein ligase XIAP"/>
    <property type="match status" value="1"/>
</dbReference>
<feature type="domain" description="RING-type" evidence="8">
    <location>
        <begin position="640"/>
        <end position="675"/>
    </location>
</feature>
<dbReference type="SMART" id="SM00184">
    <property type="entry name" value="RING"/>
    <property type="match status" value="1"/>
</dbReference>
<evidence type="ECO:0000313" key="10">
    <source>
        <dbReference type="Proteomes" id="UP000596742"/>
    </source>
</evidence>
<dbReference type="GO" id="GO:0006915">
    <property type="term" value="P:apoptotic process"/>
    <property type="evidence" value="ECO:0007669"/>
    <property type="project" value="UniProtKB-KW"/>
</dbReference>
<comment type="similarity">
    <text evidence="1">Belongs to the IAP family.</text>
</comment>
<dbReference type="PANTHER" id="PTHR10044">
    <property type="entry name" value="INHIBITOR OF APOPTOSIS"/>
    <property type="match status" value="1"/>
</dbReference>
<keyword evidence="10" id="KW-1185">Reference proteome</keyword>
<dbReference type="InterPro" id="IPR001370">
    <property type="entry name" value="BIR_rpt"/>
</dbReference>
<dbReference type="PANTHER" id="PTHR10044:SF139">
    <property type="entry name" value="DEATH-ASSOCIATED INHIBITOR OF APOPTOSIS 2"/>
    <property type="match status" value="1"/>
</dbReference>
<dbReference type="Gene3D" id="1.10.1170.10">
    <property type="entry name" value="Inhibitor Of Apoptosis Protein (2mihbC-IAP-1), Chain A"/>
    <property type="match status" value="2"/>
</dbReference>
<dbReference type="SMART" id="SM00238">
    <property type="entry name" value="BIR"/>
    <property type="match status" value="2"/>
</dbReference>
<evidence type="ECO:0000256" key="5">
    <source>
        <dbReference type="ARBA" id="ARBA00022833"/>
    </source>
</evidence>
<evidence type="ECO:0000256" key="3">
    <source>
        <dbReference type="ARBA" id="ARBA00022723"/>
    </source>
</evidence>
<dbReference type="GO" id="GO:0008270">
    <property type="term" value="F:zinc ion binding"/>
    <property type="evidence" value="ECO:0007669"/>
    <property type="project" value="UniProtKB-KW"/>
</dbReference>
<feature type="region of interest" description="Disordered" evidence="7">
    <location>
        <begin position="297"/>
        <end position="354"/>
    </location>
</feature>
<feature type="compositionally biased region" description="Polar residues" evidence="7">
    <location>
        <begin position="300"/>
        <end position="313"/>
    </location>
</feature>
<dbReference type="CDD" id="cd16713">
    <property type="entry name" value="RING-HC_BIRC2_3_7"/>
    <property type="match status" value="1"/>
</dbReference>
<dbReference type="EMBL" id="UYJE01010328">
    <property type="protein sequence ID" value="VDI82129.1"/>
    <property type="molecule type" value="Genomic_DNA"/>
</dbReference>
<evidence type="ECO:0000259" key="8">
    <source>
        <dbReference type="PROSITE" id="PS50089"/>
    </source>
</evidence>
<dbReference type="Gene3D" id="3.30.40.10">
    <property type="entry name" value="Zinc/RING finger domain, C3HC4 (zinc finger)"/>
    <property type="match status" value="1"/>
</dbReference>
<dbReference type="CDD" id="cd00022">
    <property type="entry name" value="BIR"/>
    <property type="match status" value="2"/>
</dbReference>
<keyword evidence="2" id="KW-0053">Apoptosis</keyword>
<feature type="compositionally biased region" description="Basic and acidic residues" evidence="7">
    <location>
        <begin position="315"/>
        <end position="354"/>
    </location>
</feature>
<keyword evidence="4 6" id="KW-0863">Zinc-finger</keyword>
<dbReference type="SUPFAM" id="SSF57924">
    <property type="entry name" value="Inhibitor of apoptosis (IAP) repeat"/>
    <property type="match status" value="2"/>
</dbReference>
<dbReference type="InterPro" id="IPR013083">
    <property type="entry name" value="Znf_RING/FYVE/PHD"/>
</dbReference>
<dbReference type="Pfam" id="PF00653">
    <property type="entry name" value="BIR"/>
    <property type="match status" value="2"/>
</dbReference>
<accession>A0A8B6HP76</accession>
<comment type="caution">
    <text evidence="9">The sequence shown here is derived from an EMBL/GenBank/DDBJ whole genome shotgun (WGS) entry which is preliminary data.</text>
</comment>
<dbReference type="GO" id="GO:0051726">
    <property type="term" value="P:regulation of cell cycle"/>
    <property type="evidence" value="ECO:0007669"/>
    <property type="project" value="TreeGrafter"/>
</dbReference>
<dbReference type="InterPro" id="IPR050784">
    <property type="entry name" value="IAP"/>
</dbReference>
<evidence type="ECO:0000313" key="9">
    <source>
        <dbReference type="EMBL" id="VDI82129.1"/>
    </source>
</evidence>
<evidence type="ECO:0000256" key="6">
    <source>
        <dbReference type="PROSITE-ProRule" id="PRU00175"/>
    </source>
</evidence>
<name>A0A8B6HP76_MYTGA</name>
<dbReference type="Proteomes" id="UP000596742">
    <property type="component" value="Unassembled WGS sequence"/>
</dbReference>
<dbReference type="Pfam" id="PF13920">
    <property type="entry name" value="zf-C3HC4_3"/>
    <property type="match status" value="1"/>
</dbReference>
<dbReference type="PROSITE" id="PS01282">
    <property type="entry name" value="BIR_REPEAT_1"/>
    <property type="match status" value="1"/>
</dbReference>
<dbReference type="OrthoDB" id="774873at2759"/>
<dbReference type="AlphaFoldDB" id="A0A8B6HP76"/>
<evidence type="ECO:0000256" key="7">
    <source>
        <dbReference type="SAM" id="MobiDB-lite"/>
    </source>
</evidence>
<evidence type="ECO:0000256" key="2">
    <source>
        <dbReference type="ARBA" id="ARBA00022703"/>
    </source>
</evidence>
<dbReference type="InterPro" id="IPR001841">
    <property type="entry name" value="Znf_RING"/>
</dbReference>
<organism evidence="9 10">
    <name type="scientific">Mytilus galloprovincialis</name>
    <name type="common">Mediterranean mussel</name>
    <dbReference type="NCBI Taxonomy" id="29158"/>
    <lineage>
        <taxon>Eukaryota</taxon>
        <taxon>Metazoa</taxon>
        <taxon>Spiralia</taxon>
        <taxon>Lophotrochozoa</taxon>
        <taxon>Mollusca</taxon>
        <taxon>Bivalvia</taxon>
        <taxon>Autobranchia</taxon>
        <taxon>Pteriomorphia</taxon>
        <taxon>Mytilida</taxon>
        <taxon>Mytiloidea</taxon>
        <taxon>Mytilidae</taxon>
        <taxon>Mytilinae</taxon>
        <taxon>Mytilus</taxon>
    </lineage>
</organism>
<gene>
    <name evidence="9" type="ORF">MGAL_10B023412</name>
</gene>
<evidence type="ECO:0000256" key="4">
    <source>
        <dbReference type="ARBA" id="ARBA00022771"/>
    </source>
</evidence>
<keyword evidence="5" id="KW-0862">Zinc</keyword>
<dbReference type="GO" id="GO:0005737">
    <property type="term" value="C:cytoplasm"/>
    <property type="evidence" value="ECO:0007669"/>
    <property type="project" value="TreeGrafter"/>
</dbReference>
<sequence>MDMAVPINNEEQEDEVIARDVIHLDIDNSNIGNGQITNDENSATSETSKDDTEKTFIKQQKLKANFAAAVKILSCVVACIKTFQNEFMDTSNKYTKSHLACYKMRTKQMKPNMAKEVNFISKSKAWLQRFVRTLHFYPKTFLNTYLLEPEEYHKFVDQQKNSGSKKEAMQFEWCRLSSFASYPQTCHSVIRLAGAGFYYDGNGDEVTCYFCGLKHKDWKPTDDPKHIHKQKAPTCPFVMKNLSEVSKQNVVWTYSTYGGKASSAGACGNAADSENLSVVSEKHYGCVKGQHANETRADHLNTNTVDRSQSNSVLVDRHSENSVTDDRNRENSATDDRNRENSVTDERNRENTESAMHRENVYSQINTNQTQNVYSRNNTTGLIRIPTAKHRTSTNAVENTTRSSVSNTAPMSIGICLEKPKYPKYAIKTTRLSSFDNWPTYLSQTPEELINAGFFYTGIEDHCRCFFCGGGLRRWEEGDLPWTEHARWYPKCPFVIQCKGEKFIEEVQQGKNPEITKNVAEKEHKHSPSGLNGYTNNPAVQTILDFGYECAVVKTAYTSLKESGIHDITASLLLETICEKEERENQIVSSNQTITIKEKEDNQKHCKKTPDTIEQIDPTLELSIRSLEEENRNLKDQQTCKICLDEPVAIVFLPCGHMAACINCAPALRRCPICRAFIKGTVKAIMC</sequence>
<evidence type="ECO:0000256" key="1">
    <source>
        <dbReference type="ARBA" id="ARBA00006672"/>
    </source>
</evidence>